<dbReference type="Gene3D" id="3.30.450.40">
    <property type="match status" value="1"/>
</dbReference>
<evidence type="ECO:0000313" key="7">
    <source>
        <dbReference type="Proteomes" id="UP000027931"/>
    </source>
</evidence>
<sequence>MPLTETSTNKTVVKSVELLNLFLTNSRLTLTEMVQLLQAPKTSVYRMARSLEDMGFLTKGPDNKYALGLLFLQFGKLVSERLEVRHVALPIMKRLRDEVDEAVNLIIPDGGDAIYIEKLDTNHPVRVYTQVGRRAPMYAGACPRILLTHLPEEELERYLARTELLPFASGTITDRYHLREVLDESRRTGYTVSHSELEDHTSAVAAPIRDHSGLVIAGLSIAGPTSRFQAEHLPPLVEACVQGAQEISMALGWRAT</sequence>
<dbReference type="SUPFAM" id="SSF46785">
    <property type="entry name" value="Winged helix' DNA-binding domain"/>
    <property type="match status" value="1"/>
</dbReference>
<dbReference type="InterPro" id="IPR036390">
    <property type="entry name" value="WH_DNA-bd_sf"/>
</dbReference>
<comment type="caution">
    <text evidence="6">The sequence shown here is derived from an EMBL/GenBank/DDBJ whole genome shotgun (WGS) entry which is preliminary data.</text>
</comment>
<dbReference type="SUPFAM" id="SSF55781">
    <property type="entry name" value="GAF domain-like"/>
    <property type="match status" value="1"/>
</dbReference>
<dbReference type="PROSITE" id="PS51077">
    <property type="entry name" value="HTH_ICLR"/>
    <property type="match status" value="1"/>
</dbReference>
<evidence type="ECO:0000259" key="4">
    <source>
        <dbReference type="PROSITE" id="PS51077"/>
    </source>
</evidence>
<organism evidence="6 7">
    <name type="scientific">Tumebacillus flagellatus</name>
    <dbReference type="NCBI Taxonomy" id="1157490"/>
    <lineage>
        <taxon>Bacteria</taxon>
        <taxon>Bacillati</taxon>
        <taxon>Bacillota</taxon>
        <taxon>Bacilli</taxon>
        <taxon>Bacillales</taxon>
        <taxon>Alicyclobacillaceae</taxon>
        <taxon>Tumebacillus</taxon>
    </lineage>
</organism>
<dbReference type="AlphaFoldDB" id="A0A074MG92"/>
<dbReference type="GO" id="GO:0003677">
    <property type="term" value="F:DNA binding"/>
    <property type="evidence" value="ECO:0007669"/>
    <property type="project" value="UniProtKB-KW"/>
</dbReference>
<evidence type="ECO:0000259" key="5">
    <source>
        <dbReference type="PROSITE" id="PS51078"/>
    </source>
</evidence>
<evidence type="ECO:0000313" key="6">
    <source>
        <dbReference type="EMBL" id="KEO84727.1"/>
    </source>
</evidence>
<accession>A0A074MG92</accession>
<dbReference type="PANTHER" id="PTHR30136:SF24">
    <property type="entry name" value="HTH-TYPE TRANSCRIPTIONAL REPRESSOR ALLR"/>
    <property type="match status" value="1"/>
</dbReference>
<keyword evidence="1" id="KW-0805">Transcription regulation</keyword>
<dbReference type="GO" id="GO:0045892">
    <property type="term" value="P:negative regulation of DNA-templated transcription"/>
    <property type="evidence" value="ECO:0007669"/>
    <property type="project" value="TreeGrafter"/>
</dbReference>
<dbReference type="SMART" id="SM00346">
    <property type="entry name" value="HTH_ICLR"/>
    <property type="match status" value="1"/>
</dbReference>
<name>A0A074MG92_9BACL</name>
<keyword evidence="3" id="KW-0804">Transcription</keyword>
<dbReference type="PROSITE" id="PS51078">
    <property type="entry name" value="ICLR_ED"/>
    <property type="match status" value="1"/>
</dbReference>
<dbReference type="Proteomes" id="UP000027931">
    <property type="component" value="Unassembled WGS sequence"/>
</dbReference>
<dbReference type="InterPro" id="IPR014757">
    <property type="entry name" value="Tscrpt_reg_IclR_C"/>
</dbReference>
<dbReference type="Pfam" id="PF09339">
    <property type="entry name" value="HTH_IclR"/>
    <property type="match status" value="1"/>
</dbReference>
<feature type="domain" description="HTH iclR-type" evidence="4">
    <location>
        <begin position="9"/>
        <end position="69"/>
    </location>
</feature>
<dbReference type="Pfam" id="PF01614">
    <property type="entry name" value="IclR_C"/>
    <property type="match status" value="1"/>
</dbReference>
<protein>
    <submittedName>
        <fullName evidence="6">IclR family transcriptional regulator</fullName>
    </submittedName>
</protein>
<keyword evidence="2" id="KW-0238">DNA-binding</keyword>
<dbReference type="InterPro" id="IPR050707">
    <property type="entry name" value="HTH_MetabolicPath_Reg"/>
</dbReference>
<dbReference type="InterPro" id="IPR005471">
    <property type="entry name" value="Tscrpt_reg_IclR_N"/>
</dbReference>
<evidence type="ECO:0000256" key="3">
    <source>
        <dbReference type="ARBA" id="ARBA00023163"/>
    </source>
</evidence>
<gene>
    <name evidence="6" type="ORF">EL26_04210</name>
</gene>
<dbReference type="RefSeq" id="WP_038084699.1">
    <property type="nucleotide sequence ID" value="NZ_JMIR01000003.1"/>
</dbReference>
<feature type="domain" description="IclR-ED" evidence="5">
    <location>
        <begin position="70"/>
        <end position="253"/>
    </location>
</feature>
<dbReference type="GO" id="GO:0003700">
    <property type="term" value="F:DNA-binding transcription factor activity"/>
    <property type="evidence" value="ECO:0007669"/>
    <property type="project" value="TreeGrafter"/>
</dbReference>
<proteinExistence type="predicted"/>
<dbReference type="InterPro" id="IPR036388">
    <property type="entry name" value="WH-like_DNA-bd_sf"/>
</dbReference>
<dbReference type="STRING" id="1157490.EL26_04210"/>
<dbReference type="InterPro" id="IPR029016">
    <property type="entry name" value="GAF-like_dom_sf"/>
</dbReference>
<dbReference type="EMBL" id="JMIR01000003">
    <property type="protein sequence ID" value="KEO84727.1"/>
    <property type="molecule type" value="Genomic_DNA"/>
</dbReference>
<dbReference type="PANTHER" id="PTHR30136">
    <property type="entry name" value="HELIX-TURN-HELIX TRANSCRIPTIONAL REGULATOR, ICLR FAMILY"/>
    <property type="match status" value="1"/>
</dbReference>
<dbReference type="eggNOG" id="COG1414">
    <property type="taxonomic scope" value="Bacteria"/>
</dbReference>
<evidence type="ECO:0000256" key="1">
    <source>
        <dbReference type="ARBA" id="ARBA00023015"/>
    </source>
</evidence>
<reference evidence="6 7" key="1">
    <citation type="journal article" date="2013" name="Int. J. Syst. Evol. Microbiol.">
        <title>Tumebacillus flagellatus sp. nov., an alpha-amylase/pullulanase-producing bacterium isolated from cassava wastewater.</title>
        <authorList>
            <person name="Wang Q."/>
            <person name="Xie N."/>
            <person name="Qin Y."/>
            <person name="Shen N."/>
            <person name="Zhu J."/>
            <person name="Mi H."/>
            <person name="Huang R."/>
        </authorList>
    </citation>
    <scope>NUCLEOTIDE SEQUENCE [LARGE SCALE GENOMIC DNA]</scope>
    <source>
        <strain evidence="6 7">GST4</strain>
    </source>
</reference>
<dbReference type="Gene3D" id="1.10.10.10">
    <property type="entry name" value="Winged helix-like DNA-binding domain superfamily/Winged helix DNA-binding domain"/>
    <property type="match status" value="1"/>
</dbReference>
<evidence type="ECO:0000256" key="2">
    <source>
        <dbReference type="ARBA" id="ARBA00023125"/>
    </source>
</evidence>
<dbReference type="OrthoDB" id="9791752at2"/>
<keyword evidence="7" id="KW-1185">Reference proteome</keyword>